<protein>
    <submittedName>
        <fullName evidence="4">AAA family ATPase</fullName>
    </submittedName>
</protein>
<comment type="caution">
    <text evidence="4">The sequence shown here is derived from an EMBL/GenBank/DDBJ whole genome shotgun (WGS) entry which is preliminary data.</text>
</comment>
<keyword evidence="1" id="KW-0175">Coiled coil</keyword>
<evidence type="ECO:0000256" key="1">
    <source>
        <dbReference type="SAM" id="Coils"/>
    </source>
</evidence>
<dbReference type="InterPro" id="IPR027417">
    <property type="entry name" value="P-loop_NTPase"/>
</dbReference>
<feature type="coiled-coil region" evidence="1">
    <location>
        <begin position="50"/>
        <end position="98"/>
    </location>
</feature>
<evidence type="ECO:0000313" key="4">
    <source>
        <dbReference type="EMBL" id="MTD93950.1"/>
    </source>
</evidence>
<dbReference type="EMBL" id="WMBQ01000001">
    <property type="protein sequence ID" value="MTD93950.1"/>
    <property type="molecule type" value="Genomic_DNA"/>
</dbReference>
<dbReference type="RefSeq" id="WP_154738441.1">
    <property type="nucleotide sequence ID" value="NZ_WMBQ01000001.1"/>
</dbReference>
<dbReference type="AlphaFoldDB" id="A0A6I3KJ43"/>
<keyword evidence="2" id="KW-0812">Transmembrane</keyword>
<dbReference type="InterPro" id="IPR025669">
    <property type="entry name" value="AAA_dom"/>
</dbReference>
<dbReference type="Gene3D" id="3.40.50.300">
    <property type="entry name" value="P-loop containing nucleotide triphosphate hydrolases"/>
    <property type="match status" value="1"/>
</dbReference>
<dbReference type="Proteomes" id="UP000440694">
    <property type="component" value="Unassembled WGS sequence"/>
</dbReference>
<dbReference type="Pfam" id="PF13614">
    <property type="entry name" value="AAA_31"/>
    <property type="match status" value="1"/>
</dbReference>
<dbReference type="PANTHER" id="PTHR13696">
    <property type="entry name" value="P-LOOP CONTAINING NUCLEOSIDE TRIPHOSPHATE HYDROLASE"/>
    <property type="match status" value="1"/>
</dbReference>
<organism evidence="4 5">
    <name type="scientific">Hyphomicrobium album</name>
    <dbReference type="NCBI Taxonomy" id="2665159"/>
    <lineage>
        <taxon>Bacteria</taxon>
        <taxon>Pseudomonadati</taxon>
        <taxon>Pseudomonadota</taxon>
        <taxon>Alphaproteobacteria</taxon>
        <taxon>Hyphomicrobiales</taxon>
        <taxon>Hyphomicrobiaceae</taxon>
        <taxon>Hyphomicrobium</taxon>
    </lineage>
</organism>
<evidence type="ECO:0000313" key="5">
    <source>
        <dbReference type="Proteomes" id="UP000440694"/>
    </source>
</evidence>
<evidence type="ECO:0000259" key="3">
    <source>
        <dbReference type="Pfam" id="PF13614"/>
    </source>
</evidence>
<dbReference type="CDD" id="cd02042">
    <property type="entry name" value="ParAB_family"/>
    <property type="match status" value="1"/>
</dbReference>
<evidence type="ECO:0000256" key="2">
    <source>
        <dbReference type="SAM" id="Phobius"/>
    </source>
</evidence>
<keyword evidence="2" id="KW-0472">Membrane</keyword>
<keyword evidence="5" id="KW-1185">Reference proteome</keyword>
<dbReference type="SUPFAM" id="SSF52540">
    <property type="entry name" value="P-loop containing nucleoside triphosphate hydrolases"/>
    <property type="match status" value="1"/>
</dbReference>
<gene>
    <name evidence="4" type="ORF">GIW81_06325</name>
</gene>
<sequence length="433" mass="48412">MCGWESPDEIAQCVVVAKYWLDTIRPWIEFGLSLAGVGTLIAFGIFVWLFKNCRRDIDHLQTKADELREITRQSIEAKDEAETKARLLERNLAFAIESRAPADEHLRGCRDEITSLSRKVALVRTASQGDAAEFWSTSPGLRMDDYVRRLGDSIPVCLFANQKGGVGKTTLSANLAACYAARGERVLAIDLDYQGSLTSLMLAQSRQRPTEFPSAVDLLHRDELPELWSGSAIVEGKAHHKLDYVSCWYSFEKLERNMEYSWVLADSKDDIRYRLARAILSEHVQNTYERVIIDAPPRMTAGFLNGLCASNYLFVPTVVDHVSAIAVGTFAKQVRRLQPINPILKLAGIVGTMTSVDYLPTAAAPAADSAETNVRNAMNSNENFFIRDAVMRRTQKVAYSTEEGIAYLQEPQTRPMFEALADEVARRAPLKGR</sequence>
<proteinExistence type="predicted"/>
<dbReference type="PANTHER" id="PTHR13696:SF98">
    <property type="entry name" value="PLASMID PARTITION PROTEIN A"/>
    <property type="match status" value="1"/>
</dbReference>
<reference evidence="4 5" key="1">
    <citation type="submission" date="2019-11" db="EMBL/GenBank/DDBJ databases">
        <title>Identification of a novel strain.</title>
        <authorList>
            <person name="Xu Q."/>
            <person name="Wang G."/>
        </authorList>
    </citation>
    <scope>NUCLEOTIDE SEQUENCE [LARGE SCALE GENOMIC DNA]</scope>
    <source>
        <strain evidence="5">xq</strain>
    </source>
</reference>
<name>A0A6I3KJ43_9HYPH</name>
<dbReference type="InterPro" id="IPR050678">
    <property type="entry name" value="DNA_Partitioning_ATPase"/>
</dbReference>
<feature type="domain" description="AAA" evidence="3">
    <location>
        <begin position="159"/>
        <end position="343"/>
    </location>
</feature>
<keyword evidence="2" id="KW-1133">Transmembrane helix</keyword>
<accession>A0A6I3KJ43</accession>
<feature type="transmembrane region" description="Helical" evidence="2">
    <location>
        <begin position="30"/>
        <end position="50"/>
    </location>
</feature>